<organism evidence="1 2">
    <name type="scientific">Deinococcus indicus</name>
    <dbReference type="NCBI Taxonomy" id="223556"/>
    <lineage>
        <taxon>Bacteria</taxon>
        <taxon>Thermotogati</taxon>
        <taxon>Deinococcota</taxon>
        <taxon>Deinococci</taxon>
        <taxon>Deinococcales</taxon>
        <taxon>Deinococcaceae</taxon>
        <taxon>Deinococcus</taxon>
    </lineage>
</organism>
<dbReference type="EMBL" id="NHMK01000003">
    <property type="protein sequence ID" value="OWL98965.1"/>
    <property type="molecule type" value="Genomic_DNA"/>
</dbReference>
<gene>
    <name evidence="1" type="ORF">CBQ26_00465</name>
</gene>
<reference evidence="1 2" key="1">
    <citation type="submission" date="2017-05" db="EMBL/GenBank/DDBJ databases">
        <title>De novo genome assembly of Deniococcus indicus strain DR1.</title>
        <authorList>
            <person name="Chauhan D."/>
            <person name="Yennamalli R.M."/>
            <person name="Priyadarshini R."/>
        </authorList>
    </citation>
    <scope>NUCLEOTIDE SEQUENCE [LARGE SCALE GENOMIC DNA]</scope>
    <source>
        <strain evidence="1 2">DR1</strain>
    </source>
</reference>
<keyword evidence="2" id="KW-1185">Reference proteome</keyword>
<name>A0A246BTG3_9DEIO</name>
<comment type="caution">
    <text evidence="1">The sequence shown here is derived from an EMBL/GenBank/DDBJ whole genome shotgun (WGS) entry which is preliminary data.</text>
</comment>
<accession>A0A246BTG3</accession>
<evidence type="ECO:0000313" key="1">
    <source>
        <dbReference type="EMBL" id="OWL98965.1"/>
    </source>
</evidence>
<dbReference type="AlphaFoldDB" id="A0A246BTG3"/>
<proteinExistence type="predicted"/>
<dbReference type="Proteomes" id="UP000197208">
    <property type="component" value="Unassembled WGS sequence"/>
</dbReference>
<evidence type="ECO:0000313" key="2">
    <source>
        <dbReference type="Proteomes" id="UP000197208"/>
    </source>
</evidence>
<protein>
    <submittedName>
        <fullName evidence="1">Uncharacterized protein</fullName>
    </submittedName>
</protein>
<sequence length="232" mass="26371">MDSAQQFHPAAQRAQTRTLFRHHRVVTTVQLERLELMRAADTLRLPRVDLDVRTQSDQASSLTGVTFVAADERWLRQPPRELLHHSLLAETHVRLIGESALPVPHPSFEYLDLRGRSGVWPDAQFRLPAGGGHDWSVEVDTGYSPKRRDQKLIAAAQDGYGTLVWATSVHGRVEKVARRIRELHRARELRQVQQAIVLYVNVHTADRDPYAPRRRLNKSSLIHIDLAGSADE</sequence>